<organism evidence="3 4">
    <name type="scientific">Trichoderma arundinaceum</name>
    <dbReference type="NCBI Taxonomy" id="490622"/>
    <lineage>
        <taxon>Eukaryota</taxon>
        <taxon>Fungi</taxon>
        <taxon>Dikarya</taxon>
        <taxon>Ascomycota</taxon>
        <taxon>Pezizomycotina</taxon>
        <taxon>Sordariomycetes</taxon>
        <taxon>Hypocreomycetidae</taxon>
        <taxon>Hypocreales</taxon>
        <taxon>Hypocreaceae</taxon>
        <taxon>Trichoderma</taxon>
    </lineage>
</organism>
<reference evidence="3 4" key="1">
    <citation type="journal article" date="2018" name="PLoS Pathog.">
        <title>Evolution of structural diversity of trichothecenes, a family of toxins produced by plant pathogenic and entomopathogenic fungi.</title>
        <authorList>
            <person name="Proctor R.H."/>
            <person name="McCormick S.P."/>
            <person name="Kim H.S."/>
            <person name="Cardoza R.E."/>
            <person name="Stanley A.M."/>
            <person name="Lindo L."/>
            <person name="Kelly A."/>
            <person name="Brown D.W."/>
            <person name="Lee T."/>
            <person name="Vaughan M.M."/>
            <person name="Alexander N.J."/>
            <person name="Busman M."/>
            <person name="Gutierrez S."/>
        </authorList>
    </citation>
    <scope>NUCLEOTIDE SEQUENCE [LARGE SCALE GENOMIC DNA]</scope>
    <source>
        <strain evidence="3 4">IBT 40837</strain>
    </source>
</reference>
<name>A0A395NMB3_TRIAR</name>
<evidence type="ECO:0000256" key="2">
    <source>
        <dbReference type="SAM" id="MobiDB-lite"/>
    </source>
</evidence>
<evidence type="ECO:0000256" key="1">
    <source>
        <dbReference type="SAM" id="Coils"/>
    </source>
</evidence>
<feature type="compositionally biased region" description="Acidic residues" evidence="2">
    <location>
        <begin position="8"/>
        <end position="20"/>
    </location>
</feature>
<keyword evidence="1" id="KW-0175">Coiled coil</keyword>
<dbReference type="EMBL" id="PXOA01000293">
    <property type="protein sequence ID" value="RFU77235.1"/>
    <property type="molecule type" value="Genomic_DNA"/>
</dbReference>
<gene>
    <name evidence="3" type="ORF">TARUN_5016</name>
</gene>
<feature type="coiled-coil region" evidence="1">
    <location>
        <begin position="141"/>
        <end position="172"/>
    </location>
</feature>
<keyword evidence="4" id="KW-1185">Reference proteome</keyword>
<dbReference type="AlphaFoldDB" id="A0A395NMB3"/>
<proteinExistence type="predicted"/>
<evidence type="ECO:0000313" key="4">
    <source>
        <dbReference type="Proteomes" id="UP000266272"/>
    </source>
</evidence>
<sequence>MSIQESLTADEMDTVDIDPDPDSRCDYIQEIIRQFDEVDQIASLSQYASVKRAADAATANLESRLQERITKALDNRKRDPEKRITEIQLEMRGTKQQLKSFITKSLANTQEQLEKSLKEDAKKQIKKGFAEYSKEMKKKFEKRLDRRLADLEKRVEERLQEYEKRLRKEIEREIMEEVRLLQRETTSDASGASRDAEKRWVTLFDHMQTTQNAETFNRLDIMERAMEQKLDRLVQFVAKLEESNANKGARS</sequence>
<protein>
    <submittedName>
        <fullName evidence="3">Uncharacterized protein</fullName>
    </submittedName>
</protein>
<accession>A0A395NMB3</accession>
<evidence type="ECO:0000313" key="3">
    <source>
        <dbReference type="EMBL" id="RFU77235.1"/>
    </source>
</evidence>
<comment type="caution">
    <text evidence="3">The sequence shown here is derived from an EMBL/GenBank/DDBJ whole genome shotgun (WGS) entry which is preliminary data.</text>
</comment>
<dbReference type="Proteomes" id="UP000266272">
    <property type="component" value="Unassembled WGS sequence"/>
</dbReference>
<feature type="region of interest" description="Disordered" evidence="2">
    <location>
        <begin position="1"/>
        <end position="21"/>
    </location>
</feature>